<evidence type="ECO:0000259" key="7">
    <source>
        <dbReference type="Pfam" id="PF00171"/>
    </source>
</evidence>
<reference evidence="9" key="1">
    <citation type="submission" date="2016-10" db="EMBL/GenBank/DDBJ databases">
        <authorList>
            <person name="Varghese N."/>
            <person name="Submissions S."/>
        </authorList>
    </citation>
    <scope>NUCLEOTIDE SEQUENCE [LARGE SCALE GENOMIC DNA]</scope>
    <source>
        <strain evidence="9">DSM 13577</strain>
    </source>
</reference>
<name>A0A1I0CUR2_9FIRM</name>
<dbReference type="InterPro" id="IPR016162">
    <property type="entry name" value="Ald_DH_N"/>
</dbReference>
<dbReference type="Gene3D" id="3.40.605.10">
    <property type="entry name" value="Aldehyde Dehydrogenase, Chain A, domain 1"/>
    <property type="match status" value="1"/>
</dbReference>
<sequence length="382" mass="42910">MLKPFVNEEFLDFTKKEVQEKALTTLKEVRKDLGKNYPLIIGKEKIFTKEKIISTNPGNPEEIIGFVSKGNKELAQLAMEEGVKAFSWWQKKPLEERVRYLIKGAELLRKRKLEFASLLVLEIGKTWKEADADVAEAIDFLEYYSREALRLQKEPYLVPYPGEETWARYIPLGVGVIIPPWNFPLAILVGMVSASIVTGNTVVLKPASITPVIGYKFVELMEEAGLPSGVINFLPGSGGEIGDYLVKHPQTRFINFTGSKEVGLRINRLAAEISEGQKWIKRVIAEMGGKDSIIVDEDVSIEEAVKIVVTSAYGFQGQKCSACSRAIVHKNIYDEFVEKLVEEVKKIKVGPPEDFNNFMGPVSDKYAFNNILKYIEIGKKEG</sequence>
<dbReference type="Gene3D" id="3.40.309.10">
    <property type="entry name" value="Aldehyde Dehydrogenase, Chain A, domain 2"/>
    <property type="match status" value="1"/>
</dbReference>
<dbReference type="InterPro" id="IPR016161">
    <property type="entry name" value="Ald_DH/histidinol_DH"/>
</dbReference>
<dbReference type="EMBL" id="FOIF01000097">
    <property type="protein sequence ID" value="SET23566.1"/>
    <property type="molecule type" value="Genomic_DNA"/>
</dbReference>
<dbReference type="PROSITE" id="PS00070">
    <property type="entry name" value="ALDEHYDE_DEHYDR_CYS"/>
    <property type="match status" value="1"/>
</dbReference>
<feature type="domain" description="Aldehyde dehydrogenase" evidence="7">
    <location>
        <begin position="50"/>
        <end position="382"/>
    </location>
</feature>
<dbReference type="PANTHER" id="PTHR42862:SF1">
    <property type="entry name" value="DELTA-1-PYRROLINE-5-CARBOXYLATE DEHYDROGENASE 2, ISOFORM A-RELATED"/>
    <property type="match status" value="1"/>
</dbReference>
<dbReference type="Proteomes" id="UP000243819">
    <property type="component" value="Unassembled WGS sequence"/>
</dbReference>
<dbReference type="InterPro" id="IPR016163">
    <property type="entry name" value="Ald_DH_C"/>
</dbReference>
<dbReference type="FunFam" id="3.40.605.10:FF:000045">
    <property type="entry name" value="1-pyrroline-5-carboxylate dehydrogenase 1"/>
    <property type="match status" value="1"/>
</dbReference>
<dbReference type="RefSeq" id="WP_143055946.1">
    <property type="nucleotide sequence ID" value="NZ_FOIF01000097.1"/>
</dbReference>
<dbReference type="GO" id="GO:0003842">
    <property type="term" value="F:L-glutamate gamma-semialdehyde dehydrogenase activity"/>
    <property type="evidence" value="ECO:0007669"/>
    <property type="project" value="UniProtKB-EC"/>
</dbReference>
<evidence type="ECO:0000256" key="6">
    <source>
        <dbReference type="ARBA" id="ARBA00048142"/>
    </source>
</evidence>
<comment type="pathway">
    <text evidence="1">Amino-acid degradation; L-proline degradation into L-glutamate; L-glutamate from L-proline: step 2/2.</text>
</comment>
<organism evidence="8 9">
    <name type="scientific">Anaerobranca gottschalkii DSM 13577</name>
    <dbReference type="NCBI Taxonomy" id="1120990"/>
    <lineage>
        <taxon>Bacteria</taxon>
        <taxon>Bacillati</taxon>
        <taxon>Bacillota</taxon>
        <taxon>Clostridia</taxon>
        <taxon>Eubacteriales</taxon>
        <taxon>Proteinivoracaceae</taxon>
        <taxon>Anaerobranca</taxon>
    </lineage>
</organism>
<dbReference type="PANTHER" id="PTHR42862">
    <property type="entry name" value="DELTA-1-PYRROLINE-5-CARBOXYLATE DEHYDROGENASE 1, ISOFORM A-RELATED"/>
    <property type="match status" value="1"/>
</dbReference>
<evidence type="ECO:0000256" key="3">
    <source>
        <dbReference type="ARBA" id="ARBA00023002"/>
    </source>
</evidence>
<evidence type="ECO:0000256" key="5">
    <source>
        <dbReference type="ARBA" id="ARBA00032259"/>
    </source>
</evidence>
<feature type="non-terminal residue" evidence="8">
    <location>
        <position position="382"/>
    </location>
</feature>
<dbReference type="STRING" id="1120990.SAMN03080614_10971"/>
<protein>
    <recommendedName>
        <fullName evidence="5">L-glutamate gamma-semialdehyde dehydrogenase</fullName>
        <ecNumber evidence="2">1.2.1.88</ecNumber>
    </recommendedName>
    <alternativeName>
        <fullName evidence="5">L-glutamate gamma-semialdehyde dehydrogenase</fullName>
    </alternativeName>
</protein>
<dbReference type="EC" id="1.2.1.88" evidence="2"/>
<proteinExistence type="predicted"/>
<evidence type="ECO:0000256" key="1">
    <source>
        <dbReference type="ARBA" id="ARBA00004786"/>
    </source>
</evidence>
<evidence type="ECO:0000256" key="2">
    <source>
        <dbReference type="ARBA" id="ARBA00012884"/>
    </source>
</evidence>
<dbReference type="OrthoDB" id="9762913at2"/>
<keyword evidence="3" id="KW-0560">Oxidoreductase</keyword>
<accession>A0A1I0CUR2</accession>
<dbReference type="InterPro" id="IPR016160">
    <property type="entry name" value="Ald_DH_CS_CYS"/>
</dbReference>
<dbReference type="SUPFAM" id="SSF53720">
    <property type="entry name" value="ALDH-like"/>
    <property type="match status" value="1"/>
</dbReference>
<dbReference type="InterPro" id="IPR015590">
    <property type="entry name" value="Aldehyde_DH_dom"/>
</dbReference>
<dbReference type="GO" id="GO:0010133">
    <property type="term" value="P:L-proline catabolic process to L-glutamate"/>
    <property type="evidence" value="ECO:0007669"/>
    <property type="project" value="TreeGrafter"/>
</dbReference>
<keyword evidence="4" id="KW-0520">NAD</keyword>
<keyword evidence="9" id="KW-1185">Reference proteome</keyword>
<dbReference type="Pfam" id="PF00171">
    <property type="entry name" value="Aldedh"/>
    <property type="match status" value="1"/>
</dbReference>
<evidence type="ECO:0000313" key="8">
    <source>
        <dbReference type="EMBL" id="SET23566.1"/>
    </source>
</evidence>
<gene>
    <name evidence="8" type="ORF">SAMN03080614_10971</name>
</gene>
<dbReference type="InterPro" id="IPR050485">
    <property type="entry name" value="Proline_metab_enzyme"/>
</dbReference>
<evidence type="ECO:0000256" key="4">
    <source>
        <dbReference type="ARBA" id="ARBA00023027"/>
    </source>
</evidence>
<comment type="catalytic activity">
    <reaction evidence="6">
        <text>L-glutamate 5-semialdehyde + NAD(+) + H2O = L-glutamate + NADH + 2 H(+)</text>
        <dbReference type="Rhea" id="RHEA:30235"/>
        <dbReference type="ChEBI" id="CHEBI:15377"/>
        <dbReference type="ChEBI" id="CHEBI:15378"/>
        <dbReference type="ChEBI" id="CHEBI:29985"/>
        <dbReference type="ChEBI" id="CHEBI:57540"/>
        <dbReference type="ChEBI" id="CHEBI:57945"/>
        <dbReference type="ChEBI" id="CHEBI:58066"/>
        <dbReference type="EC" id="1.2.1.88"/>
    </reaction>
</comment>
<dbReference type="GO" id="GO:0009898">
    <property type="term" value="C:cytoplasmic side of plasma membrane"/>
    <property type="evidence" value="ECO:0007669"/>
    <property type="project" value="TreeGrafter"/>
</dbReference>
<evidence type="ECO:0000313" key="9">
    <source>
        <dbReference type="Proteomes" id="UP000243819"/>
    </source>
</evidence>
<dbReference type="AlphaFoldDB" id="A0A1I0CUR2"/>